<gene>
    <name evidence="1" type="ORF">E4K64_16475</name>
</gene>
<comment type="caution">
    <text evidence="1">The sequence shown here is derived from an EMBL/GenBank/DDBJ whole genome shotgun (WGS) entry which is preliminary data.</text>
</comment>
<name>A0A4Y9P7A0_9BRAD</name>
<reference evidence="1 2" key="1">
    <citation type="submission" date="2019-03" db="EMBL/GenBank/DDBJ databases">
        <title>Bradyrhizobium strains diversity.</title>
        <authorList>
            <person name="Urquiaga M.C.O."/>
            <person name="Hungria M."/>
            <person name="Delamuta J.R.M."/>
            <person name="Klepa M.S."/>
        </authorList>
    </citation>
    <scope>NUCLEOTIDE SEQUENCE [LARGE SCALE GENOMIC DNA]</scope>
    <source>
        <strain evidence="1 2">CNPSo 3426</strain>
    </source>
</reference>
<evidence type="ECO:0000313" key="2">
    <source>
        <dbReference type="Proteomes" id="UP000297700"/>
    </source>
</evidence>
<dbReference type="EMBL" id="SPQS01000008">
    <property type="protein sequence ID" value="TFV75298.1"/>
    <property type="molecule type" value="Genomic_DNA"/>
</dbReference>
<dbReference type="AlphaFoldDB" id="A0A4Y9P7A0"/>
<proteinExistence type="predicted"/>
<dbReference type="Proteomes" id="UP000297700">
    <property type="component" value="Unassembled WGS sequence"/>
</dbReference>
<protein>
    <submittedName>
        <fullName evidence="1">AlpA family phage regulatory protein</fullName>
    </submittedName>
</protein>
<accession>A0A4Y9P7A0</accession>
<sequence length="75" mass="8719">MLRERFVTDDLALSDIRMLSFDEWCRLNGFSRSTGQRLLRDGKGPQFVRISTRRIGVTIGENRRWLASRMTETAA</sequence>
<organism evidence="1 2">
    <name type="scientific">Bradyrhizobium frederickii</name>
    <dbReference type="NCBI Taxonomy" id="2560054"/>
    <lineage>
        <taxon>Bacteria</taxon>
        <taxon>Pseudomonadati</taxon>
        <taxon>Pseudomonadota</taxon>
        <taxon>Alphaproteobacteria</taxon>
        <taxon>Hyphomicrobiales</taxon>
        <taxon>Nitrobacteraceae</taxon>
        <taxon>Bradyrhizobium</taxon>
    </lineage>
</organism>
<evidence type="ECO:0000313" key="1">
    <source>
        <dbReference type="EMBL" id="TFV75298.1"/>
    </source>
</evidence>